<evidence type="ECO:0000313" key="1">
    <source>
        <dbReference type="EMBL" id="QHU33333.1"/>
    </source>
</evidence>
<dbReference type="EMBL" id="MN740556">
    <property type="protein sequence ID" value="QHU33333.1"/>
    <property type="molecule type" value="Genomic_DNA"/>
</dbReference>
<proteinExistence type="predicted"/>
<dbReference type="AlphaFoldDB" id="A0A6C0LSD2"/>
<organism evidence="1">
    <name type="scientific">viral metagenome</name>
    <dbReference type="NCBI Taxonomy" id="1070528"/>
    <lineage>
        <taxon>unclassified sequences</taxon>
        <taxon>metagenomes</taxon>
        <taxon>organismal metagenomes</taxon>
    </lineage>
</organism>
<accession>A0A6C0LSD2</accession>
<sequence length="53" mass="6617">MNFKYVEIKNIIYRNIVCSNIRYYNKIIRFELHRYAIFRKISTSKNGNKYNQH</sequence>
<protein>
    <submittedName>
        <fullName evidence="1">Uncharacterized protein</fullName>
    </submittedName>
</protein>
<name>A0A6C0LSD2_9ZZZZ</name>
<reference evidence="1" key="1">
    <citation type="journal article" date="2020" name="Nature">
        <title>Giant virus diversity and host interactions through global metagenomics.</title>
        <authorList>
            <person name="Schulz F."/>
            <person name="Roux S."/>
            <person name="Paez-Espino D."/>
            <person name="Jungbluth S."/>
            <person name="Walsh D.A."/>
            <person name="Denef V.J."/>
            <person name="McMahon K.D."/>
            <person name="Konstantinidis K.T."/>
            <person name="Eloe-Fadrosh E.A."/>
            <person name="Kyrpides N.C."/>
            <person name="Woyke T."/>
        </authorList>
    </citation>
    <scope>NUCLEOTIDE SEQUENCE</scope>
    <source>
        <strain evidence="1">GVMAG-S-1014582-52</strain>
    </source>
</reference>